<evidence type="ECO:0000313" key="1">
    <source>
        <dbReference type="EMBL" id="EGW34940.1"/>
    </source>
</evidence>
<dbReference type="HOGENOM" id="CLU_2869062_0_0_1"/>
<dbReference type="Proteomes" id="UP000000709">
    <property type="component" value="Unassembled WGS sequence"/>
</dbReference>
<proteinExistence type="predicted"/>
<dbReference type="GeneID" id="18872305"/>
<evidence type="ECO:0000313" key="2">
    <source>
        <dbReference type="Proteomes" id="UP000000709"/>
    </source>
</evidence>
<organism evidence="2">
    <name type="scientific">Spathaspora passalidarum (strain NRRL Y-27907 / 11-Y1)</name>
    <dbReference type="NCBI Taxonomy" id="619300"/>
    <lineage>
        <taxon>Eukaryota</taxon>
        <taxon>Fungi</taxon>
        <taxon>Dikarya</taxon>
        <taxon>Ascomycota</taxon>
        <taxon>Saccharomycotina</taxon>
        <taxon>Pichiomycetes</taxon>
        <taxon>Debaryomycetaceae</taxon>
        <taxon>Spathaspora</taxon>
    </lineage>
</organism>
<gene>
    <name evidence="1" type="ORF">SPAPADRAFT_58067</name>
</gene>
<sequence>MRAKGKPRRRLSSKSISETFQFELEQEVVITQHIAMATTFSNMSPNYNHQQGTIQRFVFTYNVL</sequence>
<dbReference type="EMBL" id="GL996499">
    <property type="protein sequence ID" value="EGW34940.1"/>
    <property type="molecule type" value="Genomic_DNA"/>
</dbReference>
<dbReference type="AlphaFoldDB" id="G3AFF1"/>
<reference evidence="1 2" key="1">
    <citation type="journal article" date="2011" name="Proc. Natl. Acad. Sci. U.S.A.">
        <title>Comparative genomics of xylose-fermenting fungi for enhanced biofuel production.</title>
        <authorList>
            <person name="Wohlbach D.J."/>
            <person name="Kuo A."/>
            <person name="Sato T.K."/>
            <person name="Potts K.M."/>
            <person name="Salamov A.A."/>
            <person name="LaButti K.M."/>
            <person name="Sun H."/>
            <person name="Clum A."/>
            <person name="Pangilinan J.L."/>
            <person name="Lindquist E.A."/>
            <person name="Lucas S."/>
            <person name="Lapidus A."/>
            <person name="Jin M."/>
            <person name="Gunawan C."/>
            <person name="Balan V."/>
            <person name="Dale B.E."/>
            <person name="Jeffries T.W."/>
            <person name="Zinkel R."/>
            <person name="Barry K.W."/>
            <person name="Grigoriev I.V."/>
            <person name="Gasch A.P."/>
        </authorList>
    </citation>
    <scope>NUCLEOTIDE SEQUENCE [LARGE SCALE GENOMIC DNA]</scope>
    <source>
        <strain evidence="2">NRRL Y-27907 / 11-Y1</strain>
    </source>
</reference>
<accession>G3AFF1</accession>
<keyword evidence="2" id="KW-1185">Reference proteome</keyword>
<dbReference type="KEGG" id="spaa:SPAPADRAFT_58067"/>
<dbReference type="RefSeq" id="XP_007372352.1">
    <property type="nucleotide sequence ID" value="XM_007372290.1"/>
</dbReference>
<name>G3AFF1_SPAPN</name>
<protein>
    <submittedName>
        <fullName evidence="1">Uncharacterized protein</fullName>
    </submittedName>
</protein>
<dbReference type="InParanoid" id="G3AFF1"/>